<dbReference type="InterPro" id="IPR003439">
    <property type="entry name" value="ABC_transporter-like_ATP-bd"/>
</dbReference>
<reference evidence="7 8" key="1">
    <citation type="submission" date="2022-04" db="EMBL/GenBank/DDBJ databases">
        <title>Leucobacter sp. isolated from rhizosphere of onion.</title>
        <authorList>
            <person name="Won M."/>
            <person name="Lee C.-M."/>
            <person name="Woen H.-Y."/>
            <person name="Kwon S.-W."/>
        </authorList>
    </citation>
    <scope>NUCLEOTIDE SEQUENCE [LARGE SCALE GENOMIC DNA]</scope>
    <source>
        <strain evidence="7 8">H25R-14</strain>
    </source>
</reference>
<evidence type="ECO:0000256" key="2">
    <source>
        <dbReference type="ARBA" id="ARBA00022448"/>
    </source>
</evidence>
<organism evidence="7 8">
    <name type="scientific">Leucobacter rhizosphaerae</name>
    <dbReference type="NCBI Taxonomy" id="2932245"/>
    <lineage>
        <taxon>Bacteria</taxon>
        <taxon>Bacillati</taxon>
        <taxon>Actinomycetota</taxon>
        <taxon>Actinomycetes</taxon>
        <taxon>Micrococcales</taxon>
        <taxon>Microbacteriaceae</taxon>
        <taxon>Leucobacter</taxon>
    </lineage>
</organism>
<keyword evidence="5" id="KW-0029">Amino-acid transport</keyword>
<dbReference type="GO" id="GO:0005524">
    <property type="term" value="F:ATP binding"/>
    <property type="evidence" value="ECO:0007669"/>
    <property type="project" value="UniProtKB-KW"/>
</dbReference>
<evidence type="ECO:0000256" key="1">
    <source>
        <dbReference type="ARBA" id="ARBA00005417"/>
    </source>
</evidence>
<keyword evidence="3" id="KW-0547">Nucleotide-binding</keyword>
<dbReference type="InterPro" id="IPR052156">
    <property type="entry name" value="BCAA_Transport_ATP-bd_LivF"/>
</dbReference>
<dbReference type="SUPFAM" id="SSF52540">
    <property type="entry name" value="P-loop containing nucleoside triphosphate hydrolases"/>
    <property type="match status" value="1"/>
</dbReference>
<dbReference type="Gene3D" id="3.40.50.300">
    <property type="entry name" value="P-loop containing nucleotide triphosphate hydrolases"/>
    <property type="match status" value="1"/>
</dbReference>
<protein>
    <submittedName>
        <fullName evidence="7">ABC transporter ATP-binding protein</fullName>
    </submittedName>
</protein>
<dbReference type="Pfam" id="PF00005">
    <property type="entry name" value="ABC_tran"/>
    <property type="match status" value="1"/>
</dbReference>
<dbReference type="Proteomes" id="UP000831775">
    <property type="component" value="Chromosome"/>
</dbReference>
<evidence type="ECO:0000256" key="5">
    <source>
        <dbReference type="ARBA" id="ARBA00022970"/>
    </source>
</evidence>
<evidence type="ECO:0000256" key="4">
    <source>
        <dbReference type="ARBA" id="ARBA00022840"/>
    </source>
</evidence>
<evidence type="ECO:0000313" key="7">
    <source>
        <dbReference type="EMBL" id="UOQ59825.1"/>
    </source>
</evidence>
<keyword evidence="2" id="KW-0813">Transport</keyword>
<dbReference type="EMBL" id="CP095043">
    <property type="protein sequence ID" value="UOQ59825.1"/>
    <property type="molecule type" value="Genomic_DNA"/>
</dbReference>
<dbReference type="RefSeq" id="WP_244685046.1">
    <property type="nucleotide sequence ID" value="NZ_CP095043.1"/>
</dbReference>
<dbReference type="InterPro" id="IPR027417">
    <property type="entry name" value="P-loop_NTPase"/>
</dbReference>
<accession>A0ABY4FU47</accession>
<dbReference type="PROSITE" id="PS50893">
    <property type="entry name" value="ABC_TRANSPORTER_2"/>
    <property type="match status" value="1"/>
</dbReference>
<feature type="domain" description="ABC transporter" evidence="6">
    <location>
        <begin position="2"/>
        <end position="235"/>
    </location>
</feature>
<dbReference type="SMART" id="SM00382">
    <property type="entry name" value="AAA"/>
    <property type="match status" value="1"/>
</dbReference>
<dbReference type="CDD" id="cd03224">
    <property type="entry name" value="ABC_TM1139_LivF_branched"/>
    <property type="match status" value="1"/>
</dbReference>
<sequence>MLVMDNVHAGYGMTKVLHGLSLEVRDSEVLSVCGPNGAGKSTLLRVISRQLALRRGDVMWEHASLKQVSPSQVVRRGIALCPEGRRVFPRMTTEENLQIGAYARSDRSAVRREIEQFLDRWPVIARRRDSAAGLLSGGEQQILAIGRALMSRPKLLLLDEPSLGLAPVLIDQVYVALKELVEERDLSVLLVEQNVVKAMSLCDRVAVLNGGEITFSSSVTDTTPEAVGSHYFEKVAE</sequence>
<gene>
    <name evidence="7" type="ORF">MUN76_12340</name>
</gene>
<comment type="similarity">
    <text evidence="1">Belongs to the ABC transporter superfamily.</text>
</comment>
<name>A0ABY4FU47_9MICO</name>
<keyword evidence="8" id="KW-1185">Reference proteome</keyword>
<keyword evidence="4 7" id="KW-0067">ATP-binding</keyword>
<dbReference type="PANTHER" id="PTHR43820:SF4">
    <property type="entry name" value="HIGH-AFFINITY BRANCHED-CHAIN AMINO ACID TRANSPORT ATP-BINDING PROTEIN LIVF"/>
    <property type="match status" value="1"/>
</dbReference>
<evidence type="ECO:0000313" key="8">
    <source>
        <dbReference type="Proteomes" id="UP000831775"/>
    </source>
</evidence>
<evidence type="ECO:0000256" key="3">
    <source>
        <dbReference type="ARBA" id="ARBA00022741"/>
    </source>
</evidence>
<dbReference type="PANTHER" id="PTHR43820">
    <property type="entry name" value="HIGH-AFFINITY BRANCHED-CHAIN AMINO ACID TRANSPORT ATP-BINDING PROTEIN LIVF"/>
    <property type="match status" value="1"/>
</dbReference>
<dbReference type="InterPro" id="IPR003593">
    <property type="entry name" value="AAA+_ATPase"/>
</dbReference>
<evidence type="ECO:0000259" key="6">
    <source>
        <dbReference type="PROSITE" id="PS50893"/>
    </source>
</evidence>
<proteinExistence type="inferred from homology"/>